<dbReference type="AlphaFoldDB" id="A0A402CZD0"/>
<dbReference type="KEGG" id="ccot:CCAX7_15250"/>
<proteinExistence type="predicted"/>
<evidence type="ECO:0000313" key="2">
    <source>
        <dbReference type="Proteomes" id="UP000287394"/>
    </source>
</evidence>
<name>A0A402CZD0_9BACT</name>
<dbReference type="Proteomes" id="UP000287394">
    <property type="component" value="Chromosome"/>
</dbReference>
<protein>
    <submittedName>
        <fullName evidence="1">Uncharacterized protein</fullName>
    </submittedName>
</protein>
<reference evidence="1 2" key="1">
    <citation type="journal article" date="2019" name="Int. J. Syst. Evol. Microbiol.">
        <title>Capsulimonas corticalis gen. nov., sp. nov., an aerobic capsulated bacterium, of a novel bacterial order, Capsulimonadales ord. nov., of the class Armatimonadia of the phylum Armatimonadetes.</title>
        <authorList>
            <person name="Li J."/>
            <person name="Kudo C."/>
            <person name="Tonouchi A."/>
        </authorList>
    </citation>
    <scope>NUCLEOTIDE SEQUENCE [LARGE SCALE GENOMIC DNA]</scope>
    <source>
        <strain evidence="1 2">AX-7</strain>
    </source>
</reference>
<sequence length="117" mass="13619">MEEQLEFATGSSYEQPREPKNEAGAADDLAQQFMASMRRQREMFLYDNYHLRETHVLVLYPQREEPVDEGRVYIQEMVMIPKSEASDDLPAFENVPGDWPTGETRVVLRTVQDKKPL</sequence>
<gene>
    <name evidence="1" type="ORF">CCAX7_15250</name>
</gene>
<keyword evidence="2" id="KW-1185">Reference proteome</keyword>
<dbReference type="RefSeq" id="WP_119322642.1">
    <property type="nucleotide sequence ID" value="NZ_AP025739.1"/>
</dbReference>
<accession>A0A402CZD0</accession>
<dbReference type="EMBL" id="AP025739">
    <property type="protein sequence ID" value="BDI29474.1"/>
    <property type="molecule type" value="Genomic_DNA"/>
</dbReference>
<organism evidence="1 2">
    <name type="scientific">Capsulimonas corticalis</name>
    <dbReference type="NCBI Taxonomy" id="2219043"/>
    <lineage>
        <taxon>Bacteria</taxon>
        <taxon>Bacillati</taxon>
        <taxon>Armatimonadota</taxon>
        <taxon>Armatimonadia</taxon>
        <taxon>Capsulimonadales</taxon>
        <taxon>Capsulimonadaceae</taxon>
        <taxon>Capsulimonas</taxon>
    </lineage>
</organism>
<evidence type="ECO:0000313" key="1">
    <source>
        <dbReference type="EMBL" id="BDI29474.1"/>
    </source>
</evidence>